<evidence type="ECO:0000313" key="2">
    <source>
        <dbReference type="Proteomes" id="UP000000954"/>
    </source>
</evidence>
<dbReference type="Proteomes" id="UP000000954">
    <property type="component" value="Chromosome"/>
</dbReference>
<dbReference type="EMBL" id="CP001682">
    <property type="protein sequence ID" value="ACU94014.1"/>
    <property type="molecule type" value="Genomic_DNA"/>
</dbReference>
<dbReference type="AlphaFoldDB" id="C7MM74"/>
<proteinExistence type="predicted"/>
<evidence type="ECO:0000313" key="1">
    <source>
        <dbReference type="EMBL" id="ACU94014.1"/>
    </source>
</evidence>
<dbReference type="STRING" id="469378.Ccur_02870"/>
<organism evidence="1 2">
    <name type="scientific">Cryptobacterium curtum (strain ATCC 700683 / DSM 15641 / CCUG 43107 / 12-3)</name>
    <dbReference type="NCBI Taxonomy" id="469378"/>
    <lineage>
        <taxon>Bacteria</taxon>
        <taxon>Bacillati</taxon>
        <taxon>Actinomycetota</taxon>
        <taxon>Coriobacteriia</taxon>
        <taxon>Eggerthellales</taxon>
        <taxon>Eggerthellaceae</taxon>
        <taxon>Cryptobacterium</taxon>
    </lineage>
</organism>
<reference evidence="1 2" key="1">
    <citation type="journal article" date="2009" name="Stand. Genomic Sci.">
        <title>Complete genome sequence of Cryptobacterium curtum type strain (12-3).</title>
        <authorList>
            <person name="Mavrommatis K."/>
            <person name="Pukall R."/>
            <person name="Rohde C."/>
            <person name="Chen F."/>
            <person name="Sims D."/>
            <person name="Brettin T."/>
            <person name="Kuske C."/>
            <person name="Detter J.C."/>
            <person name="Han C."/>
            <person name="Lapidus A."/>
            <person name="Copeland A."/>
            <person name="Glavina Del Rio T."/>
            <person name="Nolan M."/>
            <person name="Lucas S."/>
            <person name="Tice H."/>
            <person name="Cheng J.F."/>
            <person name="Bruce D."/>
            <person name="Goodwin L."/>
            <person name="Pitluck S."/>
            <person name="Ovchinnikova G."/>
            <person name="Pati A."/>
            <person name="Ivanova N."/>
            <person name="Chen A."/>
            <person name="Palaniappan K."/>
            <person name="Chain P."/>
            <person name="D'haeseleer P."/>
            <person name="Goker M."/>
            <person name="Bristow J."/>
            <person name="Eisen J.A."/>
            <person name="Markowitz V."/>
            <person name="Hugenholtz P."/>
            <person name="Rohde M."/>
            <person name="Klenk H.P."/>
            <person name="Kyrpides N.C."/>
        </authorList>
    </citation>
    <scope>NUCLEOTIDE SEQUENCE [LARGE SCALE GENOMIC DNA]</scope>
    <source>
        <strain evidence="2">ATCC 700683 / DSM 15641 / 12-3</strain>
    </source>
</reference>
<sequence>MIPTLKLRERILAWLLWHLEARHGFGGGFDVPIDGARWQFSKPERASLLYTYALLNDYYMIKASRLFREK</sequence>
<dbReference type="KEGG" id="ccu:Ccur_02870"/>
<keyword evidence="2" id="KW-1185">Reference proteome</keyword>
<dbReference type="HOGENOM" id="CLU_2750993_0_0_11"/>
<gene>
    <name evidence="1" type="ordered locus">Ccur_02870</name>
</gene>
<name>C7MM74_CRYCD</name>
<accession>C7MM74</accession>
<protein>
    <submittedName>
        <fullName evidence="1">Uncharacterized protein</fullName>
    </submittedName>
</protein>